<gene>
    <name evidence="1" type="ORF">DILT_LOCUS1079</name>
</gene>
<sequence length="89" mass="10090">MEEKLQALQKQMDVRASHHAFLRVFSNLDLLSALIPFSELAPSIIFLCQAMFKSWWTGNRVGDKKVVTGPAHLKKQFTRVAVVFSTISK</sequence>
<dbReference type="Proteomes" id="UP000281553">
    <property type="component" value="Unassembled WGS sequence"/>
</dbReference>
<keyword evidence="2" id="KW-1185">Reference proteome</keyword>
<dbReference type="AlphaFoldDB" id="A0A3P6Q3I0"/>
<name>A0A3P6Q3I0_DIBLA</name>
<dbReference type="EMBL" id="UYRU01006280">
    <property type="protein sequence ID" value="VDK39877.1"/>
    <property type="molecule type" value="Genomic_DNA"/>
</dbReference>
<reference evidence="1 2" key="1">
    <citation type="submission" date="2018-11" db="EMBL/GenBank/DDBJ databases">
        <authorList>
            <consortium name="Pathogen Informatics"/>
        </authorList>
    </citation>
    <scope>NUCLEOTIDE SEQUENCE [LARGE SCALE GENOMIC DNA]</scope>
</reference>
<evidence type="ECO:0000313" key="1">
    <source>
        <dbReference type="EMBL" id="VDK39877.1"/>
    </source>
</evidence>
<evidence type="ECO:0000313" key="2">
    <source>
        <dbReference type="Proteomes" id="UP000281553"/>
    </source>
</evidence>
<proteinExistence type="predicted"/>
<protein>
    <submittedName>
        <fullName evidence="1">Uncharacterized protein</fullName>
    </submittedName>
</protein>
<organism evidence="1 2">
    <name type="scientific">Dibothriocephalus latus</name>
    <name type="common">Fish tapeworm</name>
    <name type="synonym">Diphyllobothrium latum</name>
    <dbReference type="NCBI Taxonomy" id="60516"/>
    <lineage>
        <taxon>Eukaryota</taxon>
        <taxon>Metazoa</taxon>
        <taxon>Spiralia</taxon>
        <taxon>Lophotrochozoa</taxon>
        <taxon>Platyhelminthes</taxon>
        <taxon>Cestoda</taxon>
        <taxon>Eucestoda</taxon>
        <taxon>Diphyllobothriidea</taxon>
        <taxon>Diphyllobothriidae</taxon>
        <taxon>Dibothriocephalus</taxon>
    </lineage>
</organism>
<accession>A0A3P6Q3I0</accession>